<feature type="chain" id="PRO_5043122506" evidence="1">
    <location>
        <begin position="23"/>
        <end position="752"/>
    </location>
</feature>
<dbReference type="CDD" id="cd02440">
    <property type="entry name" value="AdoMet_MTases"/>
    <property type="match status" value="2"/>
</dbReference>
<organism evidence="6">
    <name type="scientific">Enterobius vermicularis</name>
    <name type="common">Human pinworm</name>
    <dbReference type="NCBI Taxonomy" id="51028"/>
    <lineage>
        <taxon>Eukaryota</taxon>
        <taxon>Metazoa</taxon>
        <taxon>Ecdysozoa</taxon>
        <taxon>Nematoda</taxon>
        <taxon>Chromadorea</taxon>
        <taxon>Rhabditida</taxon>
        <taxon>Spirurina</taxon>
        <taxon>Oxyuridomorpha</taxon>
        <taxon>Oxyuroidea</taxon>
        <taxon>Oxyuridae</taxon>
        <taxon>Enterobius</taxon>
    </lineage>
</organism>
<feature type="signal peptide" evidence="1">
    <location>
        <begin position="1"/>
        <end position="22"/>
    </location>
</feature>
<feature type="domain" description="Methyltransferase" evidence="2">
    <location>
        <begin position="560"/>
        <end position="667"/>
    </location>
</feature>
<feature type="domain" description="S-adenosylmethionine-dependent methyltransferase Rv2258c-like winged HTH" evidence="3">
    <location>
        <begin position="15"/>
        <end position="91"/>
    </location>
</feature>
<name>A0A0N4UW31_ENTVE</name>
<feature type="domain" description="Methyltransferase" evidence="2">
    <location>
        <begin position="172"/>
        <end position="278"/>
    </location>
</feature>
<dbReference type="InterPro" id="IPR036388">
    <property type="entry name" value="WH-like_DNA-bd_sf"/>
</dbReference>
<dbReference type="Proteomes" id="UP000274131">
    <property type="component" value="Unassembled WGS sequence"/>
</dbReference>
<dbReference type="InterPro" id="IPR029063">
    <property type="entry name" value="SAM-dependent_MTases_sf"/>
</dbReference>
<dbReference type="PANTHER" id="PTHR45581">
    <property type="entry name" value="PROTEIN CBG10435"/>
    <property type="match status" value="1"/>
</dbReference>
<reference evidence="4 5" key="2">
    <citation type="submission" date="2018-10" db="EMBL/GenBank/DDBJ databases">
        <authorList>
            <consortium name="Pathogen Informatics"/>
        </authorList>
    </citation>
    <scope>NUCLEOTIDE SEQUENCE [LARGE SCALE GENOMIC DNA]</scope>
</reference>
<dbReference type="Pfam" id="PF13847">
    <property type="entry name" value="Methyltransf_31"/>
    <property type="match status" value="2"/>
</dbReference>
<reference evidence="6" key="1">
    <citation type="submission" date="2017-02" db="UniProtKB">
        <authorList>
            <consortium name="WormBaseParasite"/>
        </authorList>
    </citation>
    <scope>IDENTIFICATION</scope>
</reference>
<accession>A0A0N4UW31</accession>
<dbReference type="EMBL" id="UXUI01007204">
    <property type="protein sequence ID" value="VDD86244.1"/>
    <property type="molecule type" value="Genomic_DNA"/>
</dbReference>
<sequence>MEGLTATLANIFSYAFLSLALSLGSNLKIFDAIGDVSTPESPATAAMIANRAGLKERYVREWLGAVSCGGFVETDESGERFWLKPEYRDVLSGPNATFMLPEMNVIRIYAGMAENIENIFKKDGPKGADWNDYKGLQKYIEMFTKGTWGTGYADKFLADTGYEKKLKTGTIEAIDVCCGNGYHLETFSKALPQVKFTGIDLSREAIEEANKRKMEKNLTNVEFITMDDQKLPSDWTGRFDWIMMFDCAHDQPRPDLGFKEIRRALKDDGIFTMVDIDGTGNIYSDKKQDGKKAMVSYLFSTFVCLPCSCNTEDALCLGSKWGRRKAVELLESSGLKVKKVLKLDAQDHVLYIYGKLLVFRLMTAILCDDVRAVMILCSCLPSRISFTDARSDFYNHFDSERQEHTLLGQAVILADQLGIFKALAECTIDKKPATSEVIAKKCGYKHRYVRELLACLACGDIIEMNSTGDTFWITKNNADFLTTTPLPHSLEILKMITQFPYIYEDLRKVFQDEGPRGISYKRYKNYHPCTGSCIDNSYKNRLTSTLLPFAGMEEHLKRETIKVLTVQCGDGHQTIELAKNFHLSQFVGVDTDGQAIEIAKTNQKKYNLTNVEFLEMYASDLPSGWANRFDWVVMLHSCHDFTRPDQCLTAIRRVLKRDGLLTIVETNGMGNPHLDKIWDKVNATIGYGVSLFHCLPVGSNSEDAYCLGTMWGQKRAGELLVQCGFENLKTTQLPFANGEVLYECRKAKLTSK</sequence>
<dbReference type="InterPro" id="IPR025714">
    <property type="entry name" value="Methyltranfer_dom"/>
</dbReference>
<dbReference type="Pfam" id="PF21320">
    <property type="entry name" value="WHD_Rv2258c"/>
    <property type="match status" value="2"/>
</dbReference>
<evidence type="ECO:0000313" key="6">
    <source>
        <dbReference type="WBParaSite" id="EVEC_0000167901-mRNA-1"/>
    </source>
</evidence>
<proteinExistence type="predicted"/>
<evidence type="ECO:0000259" key="3">
    <source>
        <dbReference type="Pfam" id="PF21320"/>
    </source>
</evidence>
<dbReference type="STRING" id="51028.A0A0N4UW31"/>
<dbReference type="PANTHER" id="PTHR45581:SF3">
    <property type="entry name" value="METHYLTRANSFERASE DOMAIN-CONTAINING PROTEIN"/>
    <property type="match status" value="1"/>
</dbReference>
<keyword evidence="1" id="KW-0732">Signal</keyword>
<evidence type="ECO:0000313" key="4">
    <source>
        <dbReference type="EMBL" id="VDD86244.1"/>
    </source>
</evidence>
<keyword evidence="5" id="KW-1185">Reference proteome</keyword>
<dbReference type="InterPro" id="IPR036390">
    <property type="entry name" value="WH_DNA-bd_sf"/>
</dbReference>
<dbReference type="InterPro" id="IPR048711">
    <property type="entry name" value="WHD_Rv2258c"/>
</dbReference>
<dbReference type="Gene3D" id="3.40.50.150">
    <property type="entry name" value="Vaccinia Virus protein VP39"/>
    <property type="match status" value="2"/>
</dbReference>
<dbReference type="SUPFAM" id="SSF53335">
    <property type="entry name" value="S-adenosyl-L-methionine-dependent methyltransferases"/>
    <property type="match status" value="2"/>
</dbReference>
<dbReference type="OrthoDB" id="506498at2759"/>
<dbReference type="SUPFAM" id="SSF46785">
    <property type="entry name" value="Winged helix' DNA-binding domain"/>
    <property type="match status" value="1"/>
</dbReference>
<evidence type="ECO:0000256" key="1">
    <source>
        <dbReference type="SAM" id="SignalP"/>
    </source>
</evidence>
<dbReference type="WBParaSite" id="EVEC_0000167901-mRNA-1">
    <property type="protein sequence ID" value="EVEC_0000167901-mRNA-1"/>
    <property type="gene ID" value="EVEC_0000167901"/>
</dbReference>
<dbReference type="AlphaFoldDB" id="A0A0N4UW31"/>
<feature type="domain" description="S-adenosylmethionine-dependent methyltransferase Rv2258c-like winged HTH" evidence="3">
    <location>
        <begin position="417"/>
        <end position="482"/>
    </location>
</feature>
<protein>
    <submittedName>
        <fullName evidence="6">Methyltranfer_dom domain-containing protein</fullName>
    </submittedName>
</protein>
<gene>
    <name evidence="4" type="ORF">EVEC_LOCUS1387</name>
</gene>
<evidence type="ECO:0000259" key="2">
    <source>
        <dbReference type="Pfam" id="PF13847"/>
    </source>
</evidence>
<evidence type="ECO:0000313" key="5">
    <source>
        <dbReference type="Proteomes" id="UP000274131"/>
    </source>
</evidence>
<dbReference type="Gene3D" id="1.10.10.10">
    <property type="entry name" value="Winged helix-like DNA-binding domain superfamily/Winged helix DNA-binding domain"/>
    <property type="match status" value="2"/>
</dbReference>